<feature type="domain" description="HTH lysR-type" evidence="6">
    <location>
        <begin position="12"/>
        <end position="67"/>
    </location>
</feature>
<evidence type="ECO:0000256" key="3">
    <source>
        <dbReference type="ARBA" id="ARBA00023125"/>
    </source>
</evidence>
<evidence type="ECO:0000256" key="1">
    <source>
        <dbReference type="ARBA" id="ARBA00009437"/>
    </source>
</evidence>
<dbReference type="InterPro" id="IPR000847">
    <property type="entry name" value="LysR_HTH_N"/>
</dbReference>
<dbReference type="Pfam" id="PF03466">
    <property type="entry name" value="LysR_substrate"/>
    <property type="match status" value="1"/>
</dbReference>
<comment type="caution">
    <text evidence="7">The sequence shown here is derived from an EMBL/GenBank/DDBJ whole genome shotgun (WGS) entry which is preliminary data.</text>
</comment>
<sequence length="404" mass="41461">MRKGPRLRPPPMDTLEAFDAAARLGSFTAAAAVLHRTPGAISRQMAALEGDLGVALFLREARGVALTPAGRRLHAAAAEALALLLGAARELRRHGPGGEGGGTVRISVNPSFGARWLLPRLPRFQAAHPRVAVVPVAETRLVDLAREGFDLAVRYTAGAAPPGLALHPWLREELVPVAAPALLEGRPRTPDALAALPFLHDTSDAFWRRGWRRRGALGLAAGAGRHRRLTAPAVASGGGGQAAASQSVALPSSAAGRAGPMAKRTGRSGAGSVRRVQASSSAASQAGSAPGAGTTKAFSRGSARVASSRTAHSATSGWPRRVSATRAGKTFIPPTCTARSLRPSRRSPPSACQAQRSGKAISAPVAASITLAVSPAAPGRHQGSRRKAASGAVRRAMPAVSELP</sequence>
<evidence type="ECO:0000256" key="2">
    <source>
        <dbReference type="ARBA" id="ARBA00023015"/>
    </source>
</evidence>
<proteinExistence type="inferred from homology"/>
<dbReference type="Proteomes" id="UP000697995">
    <property type="component" value="Unassembled WGS sequence"/>
</dbReference>
<dbReference type="PANTHER" id="PTHR30537:SF79">
    <property type="entry name" value="TRANSCRIPTIONAL REGULATOR-RELATED"/>
    <property type="match status" value="1"/>
</dbReference>
<dbReference type="EMBL" id="NRSG01000084">
    <property type="protein sequence ID" value="MBK1659121.1"/>
    <property type="molecule type" value="Genomic_DNA"/>
</dbReference>
<evidence type="ECO:0000259" key="6">
    <source>
        <dbReference type="PROSITE" id="PS50931"/>
    </source>
</evidence>
<dbReference type="PROSITE" id="PS50931">
    <property type="entry name" value="HTH_LYSR"/>
    <property type="match status" value="1"/>
</dbReference>
<organism evidence="7 8">
    <name type="scientific">Paracraurococcus ruber</name>
    <dbReference type="NCBI Taxonomy" id="77675"/>
    <lineage>
        <taxon>Bacteria</taxon>
        <taxon>Pseudomonadati</taxon>
        <taxon>Pseudomonadota</taxon>
        <taxon>Alphaproteobacteria</taxon>
        <taxon>Acetobacterales</taxon>
        <taxon>Roseomonadaceae</taxon>
        <taxon>Paracraurococcus</taxon>
    </lineage>
</organism>
<dbReference type="Gene3D" id="3.40.190.10">
    <property type="entry name" value="Periplasmic binding protein-like II"/>
    <property type="match status" value="2"/>
</dbReference>
<gene>
    <name evidence="7" type="ORF">CKO45_12845</name>
</gene>
<keyword evidence="3" id="KW-0238">DNA-binding</keyword>
<name>A0ABS1CY33_9PROT</name>
<feature type="region of interest" description="Disordered" evidence="5">
    <location>
        <begin position="374"/>
        <end position="404"/>
    </location>
</feature>
<evidence type="ECO:0000256" key="4">
    <source>
        <dbReference type="ARBA" id="ARBA00023163"/>
    </source>
</evidence>
<evidence type="ECO:0000313" key="7">
    <source>
        <dbReference type="EMBL" id="MBK1659121.1"/>
    </source>
</evidence>
<accession>A0ABS1CY33</accession>
<feature type="region of interest" description="Disordered" evidence="5">
    <location>
        <begin position="232"/>
        <end position="359"/>
    </location>
</feature>
<dbReference type="PANTHER" id="PTHR30537">
    <property type="entry name" value="HTH-TYPE TRANSCRIPTIONAL REGULATOR"/>
    <property type="match status" value="1"/>
</dbReference>
<protein>
    <recommendedName>
        <fullName evidence="6">HTH lysR-type domain-containing protein</fullName>
    </recommendedName>
</protein>
<keyword evidence="2" id="KW-0805">Transcription regulation</keyword>
<dbReference type="SUPFAM" id="SSF46785">
    <property type="entry name" value="Winged helix' DNA-binding domain"/>
    <property type="match status" value="1"/>
</dbReference>
<dbReference type="Pfam" id="PF00126">
    <property type="entry name" value="HTH_1"/>
    <property type="match status" value="1"/>
</dbReference>
<dbReference type="InterPro" id="IPR058163">
    <property type="entry name" value="LysR-type_TF_proteobact-type"/>
</dbReference>
<feature type="compositionally biased region" description="Polar residues" evidence="5">
    <location>
        <begin position="305"/>
        <end position="316"/>
    </location>
</feature>
<dbReference type="InterPro" id="IPR036388">
    <property type="entry name" value="WH-like_DNA-bd_sf"/>
</dbReference>
<evidence type="ECO:0000256" key="5">
    <source>
        <dbReference type="SAM" id="MobiDB-lite"/>
    </source>
</evidence>
<dbReference type="SUPFAM" id="SSF53850">
    <property type="entry name" value="Periplasmic binding protein-like II"/>
    <property type="match status" value="1"/>
</dbReference>
<feature type="compositionally biased region" description="Low complexity" evidence="5">
    <location>
        <begin position="270"/>
        <end position="289"/>
    </location>
</feature>
<keyword evidence="8" id="KW-1185">Reference proteome</keyword>
<dbReference type="Gene3D" id="1.10.10.10">
    <property type="entry name" value="Winged helix-like DNA-binding domain superfamily/Winged helix DNA-binding domain"/>
    <property type="match status" value="1"/>
</dbReference>
<keyword evidence="4" id="KW-0804">Transcription</keyword>
<dbReference type="InterPro" id="IPR005119">
    <property type="entry name" value="LysR_subst-bd"/>
</dbReference>
<evidence type="ECO:0000313" key="8">
    <source>
        <dbReference type="Proteomes" id="UP000697995"/>
    </source>
</evidence>
<dbReference type="InterPro" id="IPR036390">
    <property type="entry name" value="WH_DNA-bd_sf"/>
</dbReference>
<reference evidence="7 8" key="1">
    <citation type="journal article" date="2020" name="Microorganisms">
        <title>Osmotic Adaptation and Compatible Solute Biosynthesis of Phototrophic Bacteria as Revealed from Genome Analyses.</title>
        <authorList>
            <person name="Imhoff J.F."/>
            <person name="Rahn T."/>
            <person name="Kunzel S."/>
            <person name="Keller A."/>
            <person name="Neulinger S.C."/>
        </authorList>
    </citation>
    <scope>NUCLEOTIDE SEQUENCE [LARGE SCALE GENOMIC DNA]</scope>
    <source>
        <strain evidence="7 8">DSM 15382</strain>
    </source>
</reference>
<comment type="similarity">
    <text evidence="1">Belongs to the LysR transcriptional regulatory family.</text>
</comment>